<dbReference type="Gene3D" id="3.40.50.300">
    <property type="entry name" value="P-loop containing nucleotide triphosphate hydrolases"/>
    <property type="match status" value="1"/>
</dbReference>
<dbReference type="InterPro" id="IPR027417">
    <property type="entry name" value="P-loop_NTPase"/>
</dbReference>
<name>A0A6N9YPC7_9ACTN</name>
<feature type="domain" description="Bacterial type II secretion system protein E" evidence="3">
    <location>
        <begin position="212"/>
        <end position="438"/>
    </location>
</feature>
<keyword evidence="5" id="KW-1185">Reference proteome</keyword>
<dbReference type="PANTHER" id="PTHR30486:SF6">
    <property type="entry name" value="TYPE IV PILUS RETRACTATION ATPASE PILT"/>
    <property type="match status" value="1"/>
</dbReference>
<sequence>MTEPDTDLSTLPILRGSNGRDRRPTRPTPRRPGAIGLAASPVASPRVTNGATLTVNGVLDAPTDTSADVLDWAQVRSFRRIAADRLADELRGSEGVTEQRRREVGRRIIQQILDEHVRAAYQSGDRSLTPNIQAALAKAIFDALLGLGRLQPLVDNDRLENVEVFGCEKVVTIDYHGHTEELPPVADTEEELREMLANLASRAGAERTFTESNPVLHLALPGGARLAAIGNPVAAETAVNIRVHRLVNVTLEDLTVEHETLTPELAAFLRAAVQARRSILVAGVPNSGKTTLVRALAQAIDPADKIATFETEYELRLNELLAARVRKPIALAARPGGGERGPDGRPIGEITLNDLLESALRLNLNRMIVGEVRGSEALTMLKVAQTAPGSLSTIHSRNARDAIERLATCVLEAGAHITDHLAYRLIAHHIDLIVHVKLRTIRHADGRTDQKRFVDEVIALEPGERGAPAITDVFQPGPQGVAVPGTPPPWMDDLVDVGYAPAEGWA</sequence>
<evidence type="ECO:0000313" key="4">
    <source>
        <dbReference type="EMBL" id="NED96853.1"/>
    </source>
</evidence>
<accession>A0A6N9YPC7</accession>
<protein>
    <submittedName>
        <fullName evidence="4">CpaF family protein</fullName>
    </submittedName>
</protein>
<dbReference type="RefSeq" id="WP_163819630.1">
    <property type="nucleotide sequence ID" value="NZ_JAAGOB010000008.1"/>
</dbReference>
<organism evidence="4 5">
    <name type="scientific">Phytoactinopolyspora alkaliphila</name>
    <dbReference type="NCBI Taxonomy" id="1783498"/>
    <lineage>
        <taxon>Bacteria</taxon>
        <taxon>Bacillati</taxon>
        <taxon>Actinomycetota</taxon>
        <taxon>Actinomycetes</taxon>
        <taxon>Jiangellales</taxon>
        <taxon>Jiangellaceae</taxon>
        <taxon>Phytoactinopolyspora</taxon>
    </lineage>
</organism>
<dbReference type="GO" id="GO:0016887">
    <property type="term" value="F:ATP hydrolysis activity"/>
    <property type="evidence" value="ECO:0007669"/>
    <property type="project" value="InterPro"/>
</dbReference>
<evidence type="ECO:0000313" key="5">
    <source>
        <dbReference type="Proteomes" id="UP000469185"/>
    </source>
</evidence>
<dbReference type="InterPro" id="IPR050921">
    <property type="entry name" value="T4SS_GSP_E_ATPase"/>
</dbReference>
<dbReference type="Pfam" id="PF00437">
    <property type="entry name" value="T2SSE"/>
    <property type="match status" value="1"/>
</dbReference>
<dbReference type="AlphaFoldDB" id="A0A6N9YPC7"/>
<feature type="region of interest" description="Disordered" evidence="2">
    <location>
        <begin position="1"/>
        <end position="42"/>
    </location>
</feature>
<dbReference type="EMBL" id="JAAGOB010000008">
    <property type="protein sequence ID" value="NED96853.1"/>
    <property type="molecule type" value="Genomic_DNA"/>
</dbReference>
<evidence type="ECO:0000256" key="2">
    <source>
        <dbReference type="SAM" id="MobiDB-lite"/>
    </source>
</evidence>
<evidence type="ECO:0000259" key="3">
    <source>
        <dbReference type="Pfam" id="PF00437"/>
    </source>
</evidence>
<dbReference type="InterPro" id="IPR001482">
    <property type="entry name" value="T2SS/T4SS_dom"/>
</dbReference>
<dbReference type="CDD" id="cd01130">
    <property type="entry name" value="VirB11-like_ATPase"/>
    <property type="match status" value="1"/>
</dbReference>
<comment type="caution">
    <text evidence="4">The sequence shown here is derived from an EMBL/GenBank/DDBJ whole genome shotgun (WGS) entry which is preliminary data.</text>
</comment>
<dbReference type="Proteomes" id="UP000469185">
    <property type="component" value="Unassembled WGS sequence"/>
</dbReference>
<proteinExistence type="inferred from homology"/>
<gene>
    <name evidence="4" type="ORF">G1H11_16220</name>
</gene>
<evidence type="ECO:0000256" key="1">
    <source>
        <dbReference type="ARBA" id="ARBA00006611"/>
    </source>
</evidence>
<reference evidence="4 5" key="1">
    <citation type="submission" date="2020-02" db="EMBL/GenBank/DDBJ databases">
        <authorList>
            <person name="Li X.-J."/>
            <person name="Feng X.-M."/>
        </authorList>
    </citation>
    <scope>NUCLEOTIDE SEQUENCE [LARGE SCALE GENOMIC DNA]</scope>
    <source>
        <strain evidence="4 5">CGMCC 4.7225</strain>
    </source>
</reference>
<dbReference type="SUPFAM" id="SSF52540">
    <property type="entry name" value="P-loop containing nucleoside triphosphate hydrolases"/>
    <property type="match status" value="1"/>
</dbReference>
<comment type="similarity">
    <text evidence="1">Belongs to the GSP E family.</text>
</comment>
<dbReference type="PANTHER" id="PTHR30486">
    <property type="entry name" value="TWITCHING MOTILITY PROTEIN PILT"/>
    <property type="match status" value="1"/>
</dbReference>
<dbReference type="Gene3D" id="3.30.450.380">
    <property type="match status" value="1"/>
</dbReference>